<dbReference type="Pfam" id="PF10153">
    <property type="entry name" value="Efg1"/>
    <property type="match status" value="1"/>
</dbReference>
<comment type="similarity">
    <text evidence="2">Belongs to the EFG1 family.</text>
</comment>
<dbReference type="InterPro" id="IPR050786">
    <property type="entry name" value="EFG1_rRNA-proc"/>
</dbReference>
<comment type="subcellular location">
    <subcellularLocation>
        <location evidence="1">Nucleus</location>
        <location evidence="1">Nucleolus</location>
    </subcellularLocation>
</comment>
<evidence type="ECO:0000256" key="6">
    <source>
        <dbReference type="ARBA" id="ARBA00023054"/>
    </source>
</evidence>
<evidence type="ECO:0000256" key="1">
    <source>
        <dbReference type="ARBA" id="ARBA00004604"/>
    </source>
</evidence>
<name>A0A2T9ZC22_9FUNG</name>
<dbReference type="OrthoDB" id="47732at2759"/>
<dbReference type="GO" id="GO:0000462">
    <property type="term" value="P:maturation of SSU-rRNA from tricistronic rRNA transcript (SSU-rRNA, 5.8S rRNA, LSU-rRNA)"/>
    <property type="evidence" value="ECO:0007669"/>
    <property type="project" value="TreeGrafter"/>
</dbReference>
<feature type="region of interest" description="Disordered" evidence="8">
    <location>
        <begin position="234"/>
        <end position="256"/>
    </location>
</feature>
<dbReference type="Proteomes" id="UP000245609">
    <property type="component" value="Unassembled WGS sequence"/>
</dbReference>
<organism evidence="9 10">
    <name type="scientific">Smittium megazygosporum</name>
    <dbReference type="NCBI Taxonomy" id="133381"/>
    <lineage>
        <taxon>Eukaryota</taxon>
        <taxon>Fungi</taxon>
        <taxon>Fungi incertae sedis</taxon>
        <taxon>Zoopagomycota</taxon>
        <taxon>Kickxellomycotina</taxon>
        <taxon>Harpellomycetes</taxon>
        <taxon>Harpellales</taxon>
        <taxon>Legeriomycetaceae</taxon>
        <taxon>Smittium</taxon>
    </lineage>
</organism>
<keyword evidence="7" id="KW-0539">Nucleus</keyword>
<evidence type="ECO:0000313" key="9">
    <source>
        <dbReference type="EMBL" id="PVV02125.1"/>
    </source>
</evidence>
<dbReference type="GO" id="GO:0030688">
    <property type="term" value="C:preribosome, small subunit precursor"/>
    <property type="evidence" value="ECO:0007669"/>
    <property type="project" value="TreeGrafter"/>
</dbReference>
<keyword evidence="10" id="KW-1185">Reference proteome</keyword>
<dbReference type="STRING" id="133381.A0A2T9ZC22"/>
<protein>
    <recommendedName>
        <fullName evidence="3">rRNA-processing protein EFG1</fullName>
    </recommendedName>
    <alternativeName>
        <fullName evidence="4">rRNA-processing protein efg1</fullName>
    </alternativeName>
</protein>
<dbReference type="PANTHER" id="PTHR33911:SF1">
    <property type="entry name" value="RRNA-PROCESSING PROTEIN EFG1"/>
    <property type="match status" value="1"/>
</dbReference>
<dbReference type="EMBL" id="MBFS01000600">
    <property type="protein sequence ID" value="PVV02125.1"/>
    <property type="molecule type" value="Genomic_DNA"/>
</dbReference>
<accession>A0A2T9ZC22</accession>
<dbReference type="GO" id="GO:0005730">
    <property type="term" value="C:nucleolus"/>
    <property type="evidence" value="ECO:0007669"/>
    <property type="project" value="UniProtKB-SubCell"/>
</dbReference>
<evidence type="ECO:0000256" key="4">
    <source>
        <dbReference type="ARBA" id="ARBA00019827"/>
    </source>
</evidence>
<dbReference type="InterPro" id="IPR019310">
    <property type="entry name" value="Efg1"/>
</dbReference>
<gene>
    <name evidence="9" type="ORF">BB560_003430</name>
</gene>
<dbReference type="AlphaFoldDB" id="A0A2T9ZC22"/>
<feature type="region of interest" description="Disordered" evidence="8">
    <location>
        <begin position="1"/>
        <end position="26"/>
    </location>
</feature>
<evidence type="ECO:0000256" key="7">
    <source>
        <dbReference type="ARBA" id="ARBA00023242"/>
    </source>
</evidence>
<evidence type="ECO:0000256" key="8">
    <source>
        <dbReference type="SAM" id="MobiDB-lite"/>
    </source>
</evidence>
<keyword evidence="5" id="KW-0698">rRNA processing</keyword>
<evidence type="ECO:0000256" key="5">
    <source>
        <dbReference type="ARBA" id="ARBA00022552"/>
    </source>
</evidence>
<evidence type="ECO:0000256" key="2">
    <source>
        <dbReference type="ARBA" id="ARBA00006916"/>
    </source>
</evidence>
<evidence type="ECO:0000256" key="3">
    <source>
        <dbReference type="ARBA" id="ARBA00018689"/>
    </source>
</evidence>
<keyword evidence="6" id="KW-0175">Coiled coil</keyword>
<comment type="caution">
    <text evidence="9">The sequence shown here is derived from an EMBL/GenBank/DDBJ whole genome shotgun (WGS) entry which is preliminary data.</text>
</comment>
<sequence>MGKDSTPLDTLKTKTRIGKNKKQANKVPRTLPQVKKRLRDIERLRAKITLSAQKNEEFEREVKGLLVLQKKFELVNKEKKNAKQYHAIKFFDKSRIMGYLRIIENFLSSEPESQEALQLQKELLVDLNYLTYFPNQFKYISLYPKELREKTYKVSFLEKQLQERNIEHKNLFEIREKIRLAIEQLNIPIDPRPLSTEDKQKLKQKIHSSTGFSDNITKDESPVINNYVDNIASTSNDRVDPNNNPNSIENDEFFEI</sequence>
<feature type="compositionally biased region" description="Basic residues" evidence="8">
    <location>
        <begin position="13"/>
        <end position="24"/>
    </location>
</feature>
<reference evidence="9 10" key="1">
    <citation type="journal article" date="2018" name="MBio">
        <title>Comparative Genomics Reveals the Core Gene Toolbox for the Fungus-Insect Symbiosis.</title>
        <authorList>
            <person name="Wang Y."/>
            <person name="Stata M."/>
            <person name="Wang W."/>
            <person name="Stajich J.E."/>
            <person name="White M.M."/>
            <person name="Moncalvo J.M."/>
        </authorList>
    </citation>
    <scope>NUCLEOTIDE SEQUENCE [LARGE SCALE GENOMIC DNA]</scope>
    <source>
        <strain evidence="9 10">SC-DP-2</strain>
    </source>
</reference>
<dbReference type="PANTHER" id="PTHR33911">
    <property type="entry name" value="RRNA-PROCESSING PROTEIN EFG1"/>
    <property type="match status" value="1"/>
</dbReference>
<feature type="compositionally biased region" description="Polar residues" evidence="8">
    <location>
        <begin position="234"/>
        <end position="248"/>
    </location>
</feature>
<proteinExistence type="inferred from homology"/>
<evidence type="ECO:0000313" key="10">
    <source>
        <dbReference type="Proteomes" id="UP000245609"/>
    </source>
</evidence>